<comment type="similarity">
    <text evidence="2">Belongs to the protein kinase superfamily. CAMK Ser/Thr protein kinase family. NIM1 subfamily.</text>
</comment>
<dbReference type="GO" id="GO:0004674">
    <property type="term" value="F:protein serine/threonine kinase activity"/>
    <property type="evidence" value="ECO:0007669"/>
    <property type="project" value="UniProtKB-KW"/>
</dbReference>
<evidence type="ECO:0000256" key="12">
    <source>
        <dbReference type="PROSITE-ProRule" id="PRU10141"/>
    </source>
</evidence>
<comment type="catalytic activity">
    <reaction evidence="10">
        <text>L-threonyl-[protein] + ATP = O-phospho-L-threonyl-[protein] + ADP + H(+)</text>
        <dbReference type="Rhea" id="RHEA:46608"/>
        <dbReference type="Rhea" id="RHEA-COMP:11060"/>
        <dbReference type="Rhea" id="RHEA-COMP:11605"/>
        <dbReference type="ChEBI" id="CHEBI:15378"/>
        <dbReference type="ChEBI" id="CHEBI:30013"/>
        <dbReference type="ChEBI" id="CHEBI:30616"/>
        <dbReference type="ChEBI" id="CHEBI:61977"/>
        <dbReference type="ChEBI" id="CHEBI:456216"/>
        <dbReference type="EC" id="2.7.11.1"/>
    </reaction>
</comment>
<evidence type="ECO:0000256" key="7">
    <source>
        <dbReference type="ARBA" id="ARBA00022741"/>
    </source>
</evidence>
<evidence type="ECO:0000256" key="10">
    <source>
        <dbReference type="ARBA" id="ARBA00047899"/>
    </source>
</evidence>
<dbReference type="Proteomes" id="UP000242814">
    <property type="component" value="Unassembled WGS sequence"/>
</dbReference>
<feature type="compositionally biased region" description="Polar residues" evidence="13">
    <location>
        <begin position="1136"/>
        <end position="1146"/>
    </location>
</feature>
<feature type="compositionally biased region" description="Polar residues" evidence="13">
    <location>
        <begin position="90"/>
        <end position="110"/>
    </location>
</feature>
<comment type="subcellular location">
    <subcellularLocation>
        <location evidence="1">Bud neck</location>
    </subcellularLocation>
</comment>
<feature type="binding site" evidence="12">
    <location>
        <position position="150"/>
    </location>
    <ligand>
        <name>ATP</name>
        <dbReference type="ChEBI" id="CHEBI:30616"/>
    </ligand>
</feature>
<feature type="compositionally biased region" description="Polar residues" evidence="13">
    <location>
        <begin position="512"/>
        <end position="530"/>
    </location>
</feature>
<evidence type="ECO:0000256" key="1">
    <source>
        <dbReference type="ARBA" id="ARBA00004266"/>
    </source>
</evidence>
<dbReference type="PANTHER" id="PTHR24346:SF110">
    <property type="entry name" value="NON-SPECIFIC SERINE_THREONINE PROTEIN KINASE"/>
    <property type="match status" value="1"/>
</dbReference>
<evidence type="ECO:0000256" key="2">
    <source>
        <dbReference type="ARBA" id="ARBA00010791"/>
    </source>
</evidence>
<dbReference type="GO" id="GO:0005940">
    <property type="term" value="C:septin ring"/>
    <property type="evidence" value="ECO:0007669"/>
    <property type="project" value="UniProtKB-ARBA"/>
</dbReference>
<comment type="caution">
    <text evidence="15">The sequence shown here is derived from an EMBL/GenBank/DDBJ whole genome shotgun (WGS) entry which is preliminary data.</text>
</comment>
<feature type="compositionally biased region" description="Basic and acidic residues" evidence="13">
    <location>
        <begin position="597"/>
        <end position="606"/>
    </location>
</feature>
<dbReference type="Pfam" id="PF00069">
    <property type="entry name" value="Pkinase"/>
    <property type="match status" value="1"/>
</dbReference>
<gene>
    <name evidence="15" type="ORF">ACO22_07511</name>
</gene>
<keyword evidence="6" id="KW-0808">Transferase</keyword>
<feature type="region of interest" description="Disordered" evidence="13">
    <location>
        <begin position="760"/>
        <end position="809"/>
    </location>
</feature>
<keyword evidence="9 12" id="KW-0067">ATP-binding</keyword>
<evidence type="ECO:0000313" key="15">
    <source>
        <dbReference type="EMBL" id="ODH13190.1"/>
    </source>
</evidence>
<dbReference type="FunFam" id="1.10.510.10:FF:000394">
    <property type="entry name" value="Serine/threonine-protein kinase HSL1"/>
    <property type="match status" value="1"/>
</dbReference>
<dbReference type="EMBL" id="LZYO01000554">
    <property type="protein sequence ID" value="ODH13190.1"/>
    <property type="molecule type" value="Genomic_DNA"/>
</dbReference>
<accession>A0A1D2J4I4</accession>
<feature type="compositionally biased region" description="Low complexity" evidence="13">
    <location>
        <begin position="63"/>
        <end position="75"/>
    </location>
</feature>
<dbReference type="VEuPathDB" id="FungiDB:PADG_07941"/>
<dbReference type="InterPro" id="IPR043024">
    <property type="entry name" value="KA1_sf_fungal"/>
</dbReference>
<evidence type="ECO:0000256" key="8">
    <source>
        <dbReference type="ARBA" id="ARBA00022777"/>
    </source>
</evidence>
<evidence type="ECO:0000256" key="3">
    <source>
        <dbReference type="ARBA" id="ARBA00012513"/>
    </source>
</evidence>
<feature type="compositionally biased region" description="Polar residues" evidence="13">
    <location>
        <begin position="569"/>
        <end position="579"/>
    </location>
</feature>
<feature type="region of interest" description="Disordered" evidence="13">
    <location>
        <begin position="702"/>
        <end position="725"/>
    </location>
</feature>
<feature type="domain" description="Protein kinase" evidence="14">
    <location>
        <begin position="121"/>
        <end position="395"/>
    </location>
</feature>
<feature type="region of interest" description="Disordered" evidence="13">
    <location>
        <begin position="505"/>
        <end position="681"/>
    </location>
</feature>
<dbReference type="SMART" id="SM00220">
    <property type="entry name" value="S_TKc"/>
    <property type="match status" value="1"/>
</dbReference>
<organism evidence="15 16">
    <name type="scientific">Paracoccidioides brasiliensis</name>
    <dbReference type="NCBI Taxonomy" id="121759"/>
    <lineage>
        <taxon>Eukaryota</taxon>
        <taxon>Fungi</taxon>
        <taxon>Dikarya</taxon>
        <taxon>Ascomycota</taxon>
        <taxon>Pezizomycotina</taxon>
        <taxon>Eurotiomycetes</taxon>
        <taxon>Eurotiomycetidae</taxon>
        <taxon>Onygenales</taxon>
        <taxon>Ajellomycetaceae</taxon>
        <taxon>Paracoccidioides</taxon>
    </lineage>
</organism>
<evidence type="ECO:0000256" key="11">
    <source>
        <dbReference type="ARBA" id="ARBA00048679"/>
    </source>
</evidence>
<feature type="compositionally biased region" description="Polar residues" evidence="13">
    <location>
        <begin position="587"/>
        <end position="596"/>
    </location>
</feature>
<feature type="compositionally biased region" description="Low complexity" evidence="13">
    <location>
        <begin position="621"/>
        <end position="636"/>
    </location>
</feature>
<keyword evidence="4" id="KW-0723">Serine/threonine-protein kinase</keyword>
<dbReference type="InterPro" id="IPR008271">
    <property type="entry name" value="Ser/Thr_kinase_AS"/>
</dbReference>
<dbReference type="GO" id="GO:0005935">
    <property type="term" value="C:cellular bud neck"/>
    <property type="evidence" value="ECO:0007669"/>
    <property type="project" value="UniProtKB-SubCell"/>
</dbReference>
<evidence type="ECO:0000256" key="6">
    <source>
        <dbReference type="ARBA" id="ARBA00022679"/>
    </source>
</evidence>
<keyword evidence="5" id="KW-0597">Phosphoprotein</keyword>
<dbReference type="InterPro" id="IPR031850">
    <property type="entry name" value="Fungal_KA1_dom"/>
</dbReference>
<dbReference type="Gene3D" id="3.30.310.220">
    <property type="entry name" value="Fungal kinase associated-1 domain"/>
    <property type="match status" value="2"/>
</dbReference>
<keyword evidence="8 15" id="KW-0418">Kinase</keyword>
<dbReference type="PANTHER" id="PTHR24346">
    <property type="entry name" value="MAP/MICROTUBULE AFFINITY-REGULATING KINASE"/>
    <property type="match status" value="1"/>
</dbReference>
<evidence type="ECO:0000256" key="13">
    <source>
        <dbReference type="SAM" id="MobiDB-lite"/>
    </source>
</evidence>
<dbReference type="InterPro" id="IPR000719">
    <property type="entry name" value="Prot_kinase_dom"/>
</dbReference>
<dbReference type="GO" id="GO:0035556">
    <property type="term" value="P:intracellular signal transduction"/>
    <property type="evidence" value="ECO:0007669"/>
    <property type="project" value="TreeGrafter"/>
</dbReference>
<protein>
    <recommendedName>
        <fullName evidence="3">non-specific serine/threonine protein kinase</fullName>
        <ecNumber evidence="3">2.7.11.1</ecNumber>
    </recommendedName>
</protein>
<keyword evidence="7 12" id="KW-0547">Nucleotide-binding</keyword>
<dbReference type="GO" id="GO:0005524">
    <property type="term" value="F:ATP binding"/>
    <property type="evidence" value="ECO:0007669"/>
    <property type="project" value="UniProtKB-UniRule"/>
</dbReference>
<proteinExistence type="inferred from homology"/>
<feature type="region of interest" description="Disordered" evidence="13">
    <location>
        <begin position="1135"/>
        <end position="1154"/>
    </location>
</feature>
<feature type="region of interest" description="Disordered" evidence="13">
    <location>
        <begin position="1027"/>
        <end position="1062"/>
    </location>
</feature>
<feature type="region of interest" description="Disordered" evidence="13">
    <location>
        <begin position="1"/>
        <end position="40"/>
    </location>
</feature>
<evidence type="ECO:0000256" key="5">
    <source>
        <dbReference type="ARBA" id="ARBA00022553"/>
    </source>
</evidence>
<dbReference type="PROSITE" id="PS00108">
    <property type="entry name" value="PROTEIN_KINASE_ST"/>
    <property type="match status" value="1"/>
</dbReference>
<sequence length="1320" mass="148060">MSYEGTTSRSRSDRRPLRDASNRLNLLRGSREQSYAPDSSPLIYKRQMSIRSSEIPATDGTLTSAAAAAEPTTPSPSIVAAENKRISLVVDSQPNSNRNSAISTTSTASGRSKRKTHIGPWQLGRTLGKGATGRVRLAKHALTGQTAAIKIVSKKSAAMAQSQSIAAMDKNIELTTCVPGGRVIPCGIEREVVIMKLIEHPNIINLYDVWENRGELYLVLEYVEGGELFDYVSERGPLPEIEAVRLFRQIIAALSYCHRFNICHRDLKPENILLDTKCNIKLADFGMAALQPAGHWLNTSCGSPHYASPEIIYGHRYLGDKADIWSCGIILFAMLTGYLPFDGGDLPNTLRLVKKGDYIFPPWLSSEAMNLIQRILQKQPGDRITINEMWSHPLLKKYERHHFSMSSEGVSLGPPPPLSDKDCGKKIIRLQDIDMELLRSLQTLWHGSKAEELIQRLLSDEVNHEKMFYHALEKFRDEQLENYEGPVGYSASDYQHISKSILRSQLRVPSSRHPSQSWRRSQLSIATGRSANRENPEQKSARTIASYDPYRSSRTPISNPQVEFANVTIHRQSPGSPNSKGDDRSSEASNSPSNFTLERHIPKDQRSFMQSSSMGHNRWNGRGSISSFQSRSSIASSRRRADGFAAPRSNSYRRNVCFKHSRNHRSTGRRTPRQSGVAQTHSQYALSPGIGEKSGKIACDRFSSPTLPTPPPPIRMRKNPNRETDIETADHRVSCQYWRDEARKISIELGKICEEAFNRTSVSSSDHSVDTAKPPESPPTSVSTPADTGEPEDKYKTRLLPVPPAESSNSYTLRELADTRRRLIEHSIQATSEDLPQYLSEVIAHLDRLIGNEVAPRTDQSAAAHAPEPLLQVQEPFLPSIAEDDIFQDSTSIVEEIQNEQKPLQPKRSTNWNWEPERTIRIVPQEPVVPEMSTIKPLTIRKKLGPVSTHKMNYSINSIGRHRSVSSSADEDLTVSAPLSRHNSNVRYYSGLEPIEEHPTTPNRNNDTRNSGESRKWSWFKYKSQSHEQIPPPLPSKDTPPRPVPADSSTHHELGKRKSAPGLLGMKELPKVFEGSKLEKKEVKGLSWLFGRKKPQKQKPLHEIGKGINDFNDATSSVLSVPATIALSEVPGSPLLTGNHNANQRNDVSKRETRSSRGQNWFARFFHIKPATKTLAFQVSKLRARKAVVKILHEWKKYGMEYVYFDKESNIVRGRVADINCKQSRKAKETSKNHSPPTNKPNKYLVLRLRPVEFSGEFFTVLEQGKHANLSLLHLKQERGAASSFHKVVDTLQIVLKKRGLLIEDASKAKKIAKVLDVVS</sequence>
<feature type="compositionally biased region" description="Basic and acidic residues" evidence="13">
    <location>
        <begin position="10"/>
        <end position="21"/>
    </location>
</feature>
<feature type="region of interest" description="Disordered" evidence="13">
    <location>
        <begin position="991"/>
        <end position="1013"/>
    </location>
</feature>
<name>A0A1D2J4I4_PARBR</name>
<dbReference type="Pfam" id="PF16797">
    <property type="entry name" value="Fungal_KA1"/>
    <property type="match status" value="1"/>
</dbReference>
<evidence type="ECO:0000256" key="4">
    <source>
        <dbReference type="ARBA" id="ARBA00022527"/>
    </source>
</evidence>
<reference evidence="15 16" key="1">
    <citation type="submission" date="2016-06" db="EMBL/GenBank/DDBJ databases">
        <authorList>
            <person name="Kjaerup R.B."/>
            <person name="Dalgaard T.S."/>
            <person name="Juul-Madsen H.R."/>
        </authorList>
    </citation>
    <scope>NUCLEOTIDE SEQUENCE [LARGE SCALE GENOMIC DNA]</scope>
    <source>
        <strain evidence="15 16">Pb300</strain>
    </source>
</reference>
<dbReference type="Gene3D" id="1.10.510.10">
    <property type="entry name" value="Transferase(Phosphotransferase) domain 1"/>
    <property type="match status" value="1"/>
</dbReference>
<feature type="region of interest" description="Disordered" evidence="13">
    <location>
        <begin position="90"/>
        <end position="116"/>
    </location>
</feature>
<feature type="compositionally biased region" description="Basic and acidic residues" evidence="13">
    <location>
        <begin position="531"/>
        <end position="540"/>
    </location>
</feature>
<evidence type="ECO:0000313" key="16">
    <source>
        <dbReference type="Proteomes" id="UP000242814"/>
    </source>
</evidence>
<dbReference type="InterPro" id="IPR017441">
    <property type="entry name" value="Protein_kinase_ATP_BS"/>
</dbReference>
<dbReference type="PROSITE" id="PS00107">
    <property type="entry name" value="PROTEIN_KINASE_ATP"/>
    <property type="match status" value="1"/>
</dbReference>
<dbReference type="VEuPathDB" id="FungiDB:PABG_06483"/>
<dbReference type="PROSITE" id="PS50011">
    <property type="entry name" value="PROTEIN_KINASE_DOM"/>
    <property type="match status" value="1"/>
</dbReference>
<feature type="region of interest" description="Disordered" evidence="13">
    <location>
        <begin position="54"/>
        <end position="75"/>
    </location>
</feature>
<evidence type="ECO:0000256" key="9">
    <source>
        <dbReference type="ARBA" id="ARBA00022840"/>
    </source>
</evidence>
<feature type="region of interest" description="Disordered" evidence="13">
    <location>
        <begin position="1223"/>
        <end position="1242"/>
    </location>
</feature>
<dbReference type="SUPFAM" id="SSF56112">
    <property type="entry name" value="Protein kinase-like (PK-like)"/>
    <property type="match status" value="1"/>
</dbReference>
<comment type="catalytic activity">
    <reaction evidence="11">
        <text>L-seryl-[protein] + ATP = O-phospho-L-seryl-[protein] + ADP + H(+)</text>
        <dbReference type="Rhea" id="RHEA:17989"/>
        <dbReference type="Rhea" id="RHEA-COMP:9863"/>
        <dbReference type="Rhea" id="RHEA-COMP:11604"/>
        <dbReference type="ChEBI" id="CHEBI:15378"/>
        <dbReference type="ChEBI" id="CHEBI:29999"/>
        <dbReference type="ChEBI" id="CHEBI:30616"/>
        <dbReference type="ChEBI" id="CHEBI:83421"/>
        <dbReference type="ChEBI" id="CHEBI:456216"/>
        <dbReference type="EC" id="2.7.11.1"/>
    </reaction>
</comment>
<dbReference type="CDD" id="cd14081">
    <property type="entry name" value="STKc_BRSK1_2"/>
    <property type="match status" value="1"/>
</dbReference>
<dbReference type="EC" id="2.7.11.1" evidence="3"/>
<evidence type="ECO:0000259" key="14">
    <source>
        <dbReference type="PROSITE" id="PS50011"/>
    </source>
</evidence>
<dbReference type="InterPro" id="IPR011009">
    <property type="entry name" value="Kinase-like_dom_sf"/>
</dbReference>
<feature type="compositionally biased region" description="Polar residues" evidence="13">
    <location>
        <begin position="552"/>
        <end position="561"/>
    </location>
</feature>
<feature type="compositionally biased region" description="Basic residues" evidence="13">
    <location>
        <begin position="656"/>
        <end position="672"/>
    </location>
</feature>